<dbReference type="InterPro" id="IPR036705">
    <property type="entry name" value="Ribosyl_crysJ1_sf"/>
</dbReference>
<dbReference type="Gene3D" id="1.10.4080.10">
    <property type="entry name" value="ADP-ribosylation/Crystallin J1"/>
    <property type="match status" value="1"/>
</dbReference>
<gene>
    <name evidence="1" type="ORF">KDK_71980</name>
</gene>
<proteinExistence type="predicted"/>
<dbReference type="Proteomes" id="UP000287188">
    <property type="component" value="Unassembled WGS sequence"/>
</dbReference>
<name>A0A402AWC5_9CHLR</name>
<sequence>MLAGQKLWWHAGGALEKAYGEPEPFDVWWYPELKEGGIPNDDLEMQLIWLKALEEIGPQLRAADLAQYWLDHIGYNWDEYGLNKTNLRLGLLPPVSGYYNNWFKDCMGSPIRSEIWACIAPGMPKIAAKYAYEDSIVDHAGGESVFGELFNAAIESAAFVVSNPIQLLDIGASYVPPWSQTAKAITAARQAYTDDVDWKSARRRVLEATPHYNAQYSPINIGFQVIGWLYGTDFGDAICKAVNCGYDTDCTGATLGSYLGIVAGGAALPQKWTEPLGENISTNESWGGLNYTLVGRNPIPANLAELTERVCIQAKRVLTAHGVLNGDSILNVEIEDLYADESIHALWNASATHIEYPNSALGVIVDYINTPAVIPGENKELLVQLTNPHPKEQVVRYELYGHHGWETATQSGDVAIPASSKADVKLTIPVPTTAAVENTNPLFLVIIPQERPIQPAIPVVLLGSYRYLHSELYPANGLSDRELFDQVLEPEKISNTDLILTREGRPGQWRDLYARDNELPLQDIFSNAGVLYTRTYIWNPGNTIEAWIGAATNCPSKLWVNSQWALESFRYPLVRPNYGGNNETYAKMPLRSGWNEIVLKSVRGENTPTFVGYLMLSDANNLHAGLSSIGRTHTPWDK</sequence>
<dbReference type="OrthoDB" id="9761704at2"/>
<keyword evidence="2" id="KW-1185">Reference proteome</keyword>
<dbReference type="AlphaFoldDB" id="A0A402AWC5"/>
<dbReference type="InterPro" id="IPR005502">
    <property type="entry name" value="Ribosyl_crysJ1"/>
</dbReference>
<accession>A0A402AWC5</accession>
<evidence type="ECO:0000313" key="2">
    <source>
        <dbReference type="Proteomes" id="UP000287188"/>
    </source>
</evidence>
<evidence type="ECO:0008006" key="3">
    <source>
        <dbReference type="Google" id="ProtNLM"/>
    </source>
</evidence>
<comment type="caution">
    <text evidence="1">The sequence shown here is derived from an EMBL/GenBank/DDBJ whole genome shotgun (WGS) entry which is preliminary data.</text>
</comment>
<dbReference type="EMBL" id="BIFS01000002">
    <property type="protein sequence ID" value="GCE23398.1"/>
    <property type="molecule type" value="Genomic_DNA"/>
</dbReference>
<organism evidence="1 2">
    <name type="scientific">Dictyobacter kobayashii</name>
    <dbReference type="NCBI Taxonomy" id="2014872"/>
    <lineage>
        <taxon>Bacteria</taxon>
        <taxon>Bacillati</taxon>
        <taxon>Chloroflexota</taxon>
        <taxon>Ktedonobacteria</taxon>
        <taxon>Ktedonobacterales</taxon>
        <taxon>Dictyobacteraceae</taxon>
        <taxon>Dictyobacter</taxon>
    </lineage>
</organism>
<evidence type="ECO:0000313" key="1">
    <source>
        <dbReference type="EMBL" id="GCE23398.1"/>
    </source>
</evidence>
<dbReference type="Pfam" id="PF03747">
    <property type="entry name" value="ADP_ribosyl_GH"/>
    <property type="match status" value="1"/>
</dbReference>
<protein>
    <recommendedName>
        <fullName evidence="3">ADP-ribosylglycohydrolase</fullName>
    </recommendedName>
</protein>
<reference evidence="2" key="1">
    <citation type="submission" date="2018-12" db="EMBL/GenBank/DDBJ databases">
        <title>Tengunoibacter tsumagoiensis gen. nov., sp. nov., Dictyobacter kobayashii sp. nov., D. alpinus sp. nov., and D. joshuensis sp. nov. and description of Dictyobacteraceae fam. nov. within the order Ktedonobacterales isolated from Tengu-no-mugimeshi.</title>
        <authorList>
            <person name="Wang C.M."/>
            <person name="Zheng Y."/>
            <person name="Sakai Y."/>
            <person name="Toyoda A."/>
            <person name="Minakuchi Y."/>
            <person name="Abe K."/>
            <person name="Yokota A."/>
            <person name="Yabe S."/>
        </authorList>
    </citation>
    <scope>NUCLEOTIDE SEQUENCE [LARGE SCALE GENOMIC DNA]</scope>
    <source>
        <strain evidence="2">Uno11</strain>
    </source>
</reference>
<dbReference type="SUPFAM" id="SSF101478">
    <property type="entry name" value="ADP-ribosylglycohydrolase"/>
    <property type="match status" value="1"/>
</dbReference>